<dbReference type="PANTHER" id="PTHR44591">
    <property type="entry name" value="STRESS RESPONSE REGULATOR PROTEIN 1"/>
    <property type="match status" value="1"/>
</dbReference>
<protein>
    <submittedName>
        <fullName evidence="4">Response regulator</fullName>
    </submittedName>
</protein>
<dbReference type="AlphaFoldDB" id="A0A532UNT9"/>
<name>A0A532UNT9_UNCL8</name>
<reference evidence="4 5" key="1">
    <citation type="submission" date="2017-06" db="EMBL/GenBank/DDBJ databases">
        <title>Novel microbial phyla capable of carbon fixation and sulfur reduction in deep-sea sediments.</title>
        <authorList>
            <person name="Huang J."/>
            <person name="Baker B."/>
            <person name="Wang Y."/>
        </authorList>
    </citation>
    <scope>NUCLEOTIDE SEQUENCE [LARGE SCALE GENOMIC DNA]</scope>
    <source>
        <strain evidence="4">B3_LCP</strain>
    </source>
</reference>
<feature type="domain" description="Response regulatory" evidence="3">
    <location>
        <begin position="17"/>
        <end position="136"/>
    </location>
</feature>
<sequence>MKLKIRRYIVANPEKKTILIVDDEPDVLKYLTTYLEDNGFATISAVDGRDGFQKAKESLPDLITLDITMPEESGVRMFRNLQDDEKLRNIPVVIITGISSEFEHFIKTRKQVDPPTAYFEKPIDRSELLGKIKEILKMI</sequence>
<evidence type="ECO:0000256" key="2">
    <source>
        <dbReference type="PROSITE-ProRule" id="PRU00169"/>
    </source>
</evidence>
<dbReference type="Proteomes" id="UP000319619">
    <property type="component" value="Unassembled WGS sequence"/>
</dbReference>
<dbReference type="InterPro" id="IPR001789">
    <property type="entry name" value="Sig_transdc_resp-reg_receiver"/>
</dbReference>
<evidence type="ECO:0000313" key="4">
    <source>
        <dbReference type="EMBL" id="TKJ36579.1"/>
    </source>
</evidence>
<dbReference type="SMART" id="SM00448">
    <property type="entry name" value="REC"/>
    <property type="match status" value="1"/>
</dbReference>
<keyword evidence="1 2" id="KW-0597">Phosphoprotein</keyword>
<dbReference type="InterPro" id="IPR011006">
    <property type="entry name" value="CheY-like_superfamily"/>
</dbReference>
<evidence type="ECO:0000259" key="3">
    <source>
        <dbReference type="PROSITE" id="PS50110"/>
    </source>
</evidence>
<dbReference type="PROSITE" id="PS50110">
    <property type="entry name" value="RESPONSE_REGULATORY"/>
    <property type="match status" value="1"/>
</dbReference>
<accession>A0A532UNT9</accession>
<dbReference type="InterPro" id="IPR050595">
    <property type="entry name" value="Bact_response_regulator"/>
</dbReference>
<dbReference type="Gene3D" id="3.40.50.2300">
    <property type="match status" value="1"/>
</dbReference>
<evidence type="ECO:0000256" key="1">
    <source>
        <dbReference type="ARBA" id="ARBA00022553"/>
    </source>
</evidence>
<organism evidence="4 5">
    <name type="scientific">candidate division LCP-89 bacterium B3_LCP</name>
    <dbReference type="NCBI Taxonomy" id="2012998"/>
    <lineage>
        <taxon>Bacteria</taxon>
        <taxon>Pseudomonadati</taxon>
        <taxon>Bacteria division LCP-89</taxon>
    </lineage>
</organism>
<dbReference type="SUPFAM" id="SSF52172">
    <property type="entry name" value="CheY-like"/>
    <property type="match status" value="1"/>
</dbReference>
<dbReference type="EMBL" id="NJBN01000016">
    <property type="protein sequence ID" value="TKJ36579.1"/>
    <property type="molecule type" value="Genomic_DNA"/>
</dbReference>
<dbReference type="Pfam" id="PF00072">
    <property type="entry name" value="Response_reg"/>
    <property type="match status" value="1"/>
</dbReference>
<evidence type="ECO:0000313" key="5">
    <source>
        <dbReference type="Proteomes" id="UP000319619"/>
    </source>
</evidence>
<dbReference type="PANTHER" id="PTHR44591:SF3">
    <property type="entry name" value="RESPONSE REGULATORY DOMAIN-CONTAINING PROTEIN"/>
    <property type="match status" value="1"/>
</dbReference>
<dbReference type="GO" id="GO:0000160">
    <property type="term" value="P:phosphorelay signal transduction system"/>
    <property type="evidence" value="ECO:0007669"/>
    <property type="project" value="InterPro"/>
</dbReference>
<feature type="modified residue" description="4-aspartylphosphate" evidence="2">
    <location>
        <position position="66"/>
    </location>
</feature>
<proteinExistence type="predicted"/>
<gene>
    <name evidence="4" type="ORF">CEE37_14970</name>
</gene>
<comment type="caution">
    <text evidence="4">The sequence shown here is derived from an EMBL/GenBank/DDBJ whole genome shotgun (WGS) entry which is preliminary data.</text>
</comment>